<feature type="region of interest" description="Disordered" evidence="2">
    <location>
        <begin position="963"/>
        <end position="1120"/>
    </location>
</feature>
<feature type="region of interest" description="Disordered" evidence="2">
    <location>
        <begin position="922"/>
        <end position="942"/>
    </location>
</feature>
<feature type="region of interest" description="Disordered" evidence="2">
    <location>
        <begin position="413"/>
        <end position="439"/>
    </location>
</feature>
<dbReference type="GO" id="GO:0005886">
    <property type="term" value="C:plasma membrane"/>
    <property type="evidence" value="ECO:0007669"/>
    <property type="project" value="TreeGrafter"/>
</dbReference>
<evidence type="ECO:0000313" key="3">
    <source>
        <dbReference type="EMBL" id="KAJ6444066.1"/>
    </source>
</evidence>
<dbReference type="EMBL" id="JAQHRD010000002">
    <property type="protein sequence ID" value="KAJ6444066.1"/>
    <property type="molecule type" value="Genomic_DNA"/>
</dbReference>
<dbReference type="Pfam" id="PF21072">
    <property type="entry name" value="EFR3"/>
    <property type="match status" value="1"/>
</dbReference>
<dbReference type="PANTHER" id="PTHR47766:SF1">
    <property type="entry name" value="PROTEIN EFR3"/>
    <property type="match status" value="1"/>
</dbReference>
<feature type="compositionally biased region" description="Low complexity" evidence="2">
    <location>
        <begin position="801"/>
        <end position="813"/>
    </location>
</feature>
<feature type="region of interest" description="Disordered" evidence="2">
    <location>
        <begin position="801"/>
        <end position="820"/>
    </location>
</feature>
<comment type="similarity">
    <text evidence="1">Belongs to the EFR3 family.</text>
</comment>
<feature type="region of interest" description="Disordered" evidence="2">
    <location>
        <begin position="592"/>
        <end position="633"/>
    </location>
</feature>
<organism evidence="3 4">
    <name type="scientific">Purpureocillium lavendulum</name>
    <dbReference type="NCBI Taxonomy" id="1247861"/>
    <lineage>
        <taxon>Eukaryota</taxon>
        <taxon>Fungi</taxon>
        <taxon>Dikarya</taxon>
        <taxon>Ascomycota</taxon>
        <taxon>Pezizomycotina</taxon>
        <taxon>Sordariomycetes</taxon>
        <taxon>Hypocreomycetidae</taxon>
        <taxon>Hypocreales</taxon>
        <taxon>Ophiocordycipitaceae</taxon>
        <taxon>Purpureocillium</taxon>
    </lineage>
</organism>
<reference evidence="3" key="1">
    <citation type="submission" date="2023-01" db="EMBL/GenBank/DDBJ databases">
        <title>The growth and conidiation of Purpureocillium lavendulum are regulated by nitrogen source and histone H3K14 acetylation.</title>
        <authorList>
            <person name="Tang P."/>
            <person name="Han J."/>
            <person name="Zhang C."/>
            <person name="Tang P."/>
            <person name="Qi F."/>
            <person name="Zhang K."/>
            <person name="Liang L."/>
        </authorList>
    </citation>
    <scope>NUCLEOTIDE SEQUENCE</scope>
    <source>
        <strain evidence="3">YMF1.00683</strain>
    </source>
</reference>
<feature type="compositionally biased region" description="Polar residues" evidence="2">
    <location>
        <begin position="990"/>
        <end position="1001"/>
    </location>
</feature>
<gene>
    <name evidence="3" type="primary">EFR3</name>
    <name evidence="3" type="ORF">O9K51_02460</name>
</gene>
<accession>A0AB34FZL2</accession>
<dbReference type="InterPro" id="IPR049150">
    <property type="entry name" value="EFR3_HEAT-like_rpt"/>
</dbReference>
<feature type="compositionally biased region" description="Basic and acidic residues" evidence="2">
    <location>
        <begin position="1078"/>
        <end position="1095"/>
    </location>
</feature>
<evidence type="ECO:0000313" key="4">
    <source>
        <dbReference type="Proteomes" id="UP001163105"/>
    </source>
</evidence>
<comment type="caution">
    <text evidence="3">The sequence shown here is derived from an EMBL/GenBank/DDBJ whole genome shotgun (WGS) entry which is preliminary data.</text>
</comment>
<dbReference type="Proteomes" id="UP001163105">
    <property type="component" value="Unassembled WGS sequence"/>
</dbReference>
<feature type="region of interest" description="Disordered" evidence="2">
    <location>
        <begin position="480"/>
        <end position="516"/>
    </location>
</feature>
<dbReference type="GO" id="GO:0072659">
    <property type="term" value="P:protein localization to plasma membrane"/>
    <property type="evidence" value="ECO:0007669"/>
    <property type="project" value="InterPro"/>
</dbReference>
<evidence type="ECO:0000256" key="2">
    <source>
        <dbReference type="SAM" id="MobiDB-lite"/>
    </source>
</evidence>
<keyword evidence="4" id="KW-1185">Reference proteome</keyword>
<evidence type="ECO:0000256" key="1">
    <source>
        <dbReference type="ARBA" id="ARBA00010216"/>
    </source>
</evidence>
<feature type="compositionally biased region" description="Basic and acidic residues" evidence="2">
    <location>
        <begin position="420"/>
        <end position="439"/>
    </location>
</feature>
<feature type="compositionally biased region" description="Polar residues" evidence="2">
    <location>
        <begin position="1068"/>
        <end position="1077"/>
    </location>
</feature>
<feature type="compositionally biased region" description="Low complexity" evidence="2">
    <location>
        <begin position="929"/>
        <end position="941"/>
    </location>
</feature>
<dbReference type="PANTHER" id="PTHR47766">
    <property type="entry name" value="PROTEIN EFR3"/>
    <property type="match status" value="1"/>
</dbReference>
<dbReference type="InterPro" id="IPR039786">
    <property type="entry name" value="EFR3"/>
</dbReference>
<protein>
    <submittedName>
        <fullName evidence="3">Protein EFR3</fullName>
    </submittedName>
</protein>
<name>A0AB34FZL2_9HYPO</name>
<sequence>MNAIQQKCRPKHQVLVLKCYPRTTKGAVDVKPNSSELSYLLFYATNRRSKIQKIGAFLEKKTASDVWRMRIGNVQVTLGILAALVEKSPKDVALIAPCILRVLDLVLRSDDITMIESSLPTFEAFCEHHEASSLFADHSYLQQYQAIVRSYAQLASSRHVPAKGGPVSRPVQLRWRNAGLEAIKCVASSDALSSVVGRQVDVIVPMILENMWTDDDDFLDLLYGRVQTGEKSEAEKMFRRRNSVNTVRTADTAGDTNPLAISGTAMDVDKIAEEDIGVLAMQSLKNIFVVPNRAQIHMATFALLKFISQRVAQGEDVVVPAEKPEERDSGWAIKIYGIVARWAPVQDRYVILVSALETMMKTPMKDDTLKQHLTLTAMMRSLLRSDTNLIGLSMMDVLLGLVKQTKRLFQLHNGSAHDGSQSEERTDAEREPQNRTQRKDLLDQLERCIGDLATHVYYADQISDMVSALVSRLKPGRTASVSSLGQIDKREGNENGGPASSTVDLAGRQSPPSDTHFSYKRSKVSALRVIKAILLVANPKSGITGNKDLSRNRVPIAVWEGTQWLLREPDGQVRKAYVDALATWLDRETVRSDADAQDDANVQPRPSVKHSLAAAPNGRRAVSGASKGERQPRARRSQFLPLLHLAIYDSALQFVDFDSDIALLHNLLTKLVFKLGVNATRYGIPMIYRLQEDIQALDQPIHKVRIAALCHGYFWVLTEMFDFESSVVGRAIHNEIIRRRSKGFWVQGVNVPPPSLDQLGTPGHSGPQPAWDLSALETEELLPFDDRTSLVECVATGYRESSMSPPASPAASPGRSHNTPILGSSMNSLPTGELGHELPGIFRDNMLADWSRDSAISALAEGKTESITGSKTGTTGTNQNRLTINTVGLNGGGHLQPSPFGSMRNLRPHSSQVYGDRLTSMTKPRKTSMRSGVSPSVSESSKGGIASVEQLKMILAGNVSPHTAGIPGVDDDSDDSMVSFEYTPSEEDSFSPTTQPDNAATTGDALTRTISGSKFKGPLSSNPTYQVNGEDEDDVPPVPPLPNLSSLSNKGSILHGDVSVHDYAGSTGRRNLSSRGGDSQRAKSLRSRDDTRGMDLQELLRGIDSRAGEGTLGNLTKPPY</sequence>
<proteinExistence type="inferred from homology"/>
<dbReference type="AlphaFoldDB" id="A0AB34FZL2"/>